<dbReference type="AlphaFoldDB" id="A0A8H6MZ35"/>
<feature type="compositionally biased region" description="Basic and acidic residues" evidence="1">
    <location>
        <begin position="115"/>
        <end position="133"/>
    </location>
</feature>
<protein>
    <submittedName>
        <fullName evidence="2">Uncharacterized protein</fullName>
    </submittedName>
</protein>
<evidence type="ECO:0000256" key="1">
    <source>
        <dbReference type="SAM" id="MobiDB-lite"/>
    </source>
</evidence>
<gene>
    <name evidence="2" type="ORF">CMUS01_12822</name>
</gene>
<dbReference type="EMBL" id="WIGM01000755">
    <property type="protein sequence ID" value="KAF6813500.1"/>
    <property type="molecule type" value="Genomic_DNA"/>
</dbReference>
<reference evidence="2" key="1">
    <citation type="journal article" date="2020" name="Phytopathology">
        <title>Genome Sequence Resources of Colletotrichum truncatum, C. plurivorum, C. musicola, and C. sojae: Four Species Pathogenic to Soybean (Glycine max).</title>
        <authorList>
            <person name="Rogerio F."/>
            <person name="Boufleur T.R."/>
            <person name="Ciampi-Guillardi M."/>
            <person name="Sukno S.A."/>
            <person name="Thon M.R."/>
            <person name="Massola Junior N.S."/>
            <person name="Baroncelli R."/>
        </authorList>
    </citation>
    <scope>NUCLEOTIDE SEQUENCE</scope>
    <source>
        <strain evidence="2">LFN0074</strain>
    </source>
</reference>
<organism evidence="2 3">
    <name type="scientific">Colletotrichum musicola</name>
    <dbReference type="NCBI Taxonomy" id="2175873"/>
    <lineage>
        <taxon>Eukaryota</taxon>
        <taxon>Fungi</taxon>
        <taxon>Dikarya</taxon>
        <taxon>Ascomycota</taxon>
        <taxon>Pezizomycotina</taxon>
        <taxon>Sordariomycetes</taxon>
        <taxon>Hypocreomycetidae</taxon>
        <taxon>Glomerellales</taxon>
        <taxon>Glomerellaceae</taxon>
        <taxon>Colletotrichum</taxon>
        <taxon>Colletotrichum orchidearum species complex</taxon>
    </lineage>
</organism>
<feature type="region of interest" description="Disordered" evidence="1">
    <location>
        <begin position="106"/>
        <end position="153"/>
    </location>
</feature>
<evidence type="ECO:0000313" key="2">
    <source>
        <dbReference type="EMBL" id="KAF6813500.1"/>
    </source>
</evidence>
<sequence length="229" mass="23504">MSMCEASGCLGTGFLVGEPCDDSRCLGVWMATSAEFQIADHTTSETGRDGTPSHSGHGSGGPVLCGAGGASTAAVPQDLRRGEKDGEVKAEGEIVCCRGSGVSTGQEQQSVVVGEARRDRDTRRQTPDERRLNGTDTDTAGTGTGSGSTIAGPVRRLDEAGGIRTCSTTSTSFFGPGGWTPQVLVGTEHAPCVTDGQGLVCTWSLVPVRVTTVEGRVSPRGDKMAGDDP</sequence>
<keyword evidence="3" id="KW-1185">Reference proteome</keyword>
<dbReference type="Proteomes" id="UP000639643">
    <property type="component" value="Unassembled WGS sequence"/>
</dbReference>
<name>A0A8H6MZ35_9PEZI</name>
<feature type="region of interest" description="Disordered" evidence="1">
    <location>
        <begin position="43"/>
        <end position="86"/>
    </location>
</feature>
<feature type="compositionally biased region" description="Gly residues" evidence="1">
    <location>
        <begin position="57"/>
        <end position="69"/>
    </location>
</feature>
<feature type="compositionally biased region" description="Low complexity" evidence="1">
    <location>
        <begin position="134"/>
        <end position="152"/>
    </location>
</feature>
<comment type="caution">
    <text evidence="2">The sequence shown here is derived from an EMBL/GenBank/DDBJ whole genome shotgun (WGS) entry which is preliminary data.</text>
</comment>
<accession>A0A8H6MZ35</accession>
<evidence type="ECO:0000313" key="3">
    <source>
        <dbReference type="Proteomes" id="UP000639643"/>
    </source>
</evidence>
<proteinExistence type="predicted"/>